<dbReference type="GO" id="GO:0005975">
    <property type="term" value="P:carbohydrate metabolic process"/>
    <property type="evidence" value="ECO:0007669"/>
    <property type="project" value="UniProtKB-ARBA"/>
</dbReference>
<dbReference type="Gene3D" id="1.20.58.2150">
    <property type="match status" value="1"/>
</dbReference>
<comment type="caution">
    <text evidence="4">The sequence shown here is derived from an EMBL/GenBank/DDBJ whole genome shotgun (WGS) entry which is preliminary data.</text>
</comment>
<keyword evidence="5" id="KW-1185">Reference proteome</keyword>
<evidence type="ECO:0000256" key="2">
    <source>
        <dbReference type="SAM" id="SignalP"/>
    </source>
</evidence>
<dbReference type="AlphaFoldDB" id="A0A7K1U8P5"/>
<name>A0A7K1U8P5_9BACT</name>
<evidence type="ECO:0000259" key="3">
    <source>
        <dbReference type="Pfam" id="PF17829"/>
    </source>
</evidence>
<evidence type="ECO:0000313" key="4">
    <source>
        <dbReference type="EMBL" id="MVT10668.1"/>
    </source>
</evidence>
<protein>
    <recommendedName>
        <fullName evidence="3">Gylcosyl hydrolase 115 C-terminal domain-containing protein</fullName>
    </recommendedName>
</protein>
<dbReference type="RefSeq" id="WP_157308110.1">
    <property type="nucleotide sequence ID" value="NZ_WRXN01000010.1"/>
</dbReference>
<dbReference type="Gene3D" id="3.30.379.10">
    <property type="entry name" value="Chitobiase/beta-hexosaminidase domain 2-like"/>
    <property type="match status" value="1"/>
</dbReference>
<dbReference type="InterPro" id="IPR031924">
    <property type="entry name" value="GH115"/>
</dbReference>
<sequence length="826" mass="91775">MKNSSFIVMLMACTLFCVQPSKAQKITENAVAGSFPLFANGKAATLVYDTADAAVVGIAAKAFGEDVRLISGITPGIVHKVQAGVIPVIIGTLGQSGLIDMLAKRGAIPVAAVKGKWETFCLTVVKKPFADVDMALVIFGSDPRGTAYGVFELSRKAGVSPWVWWADVKPRQRSALYVSTGAHVTGPPSVQYRGIFINDEDWGLQPWAARHMDTDIKDIGPNTYQKVFELMLRLKANYLWPAMHPCTKAFWYYPGNPEMAGKYRIVLGGSHCEPLLRNNVFEWDHNFEHEYGQQPGKWQYDINQEQIDRYWRDRVAASKNNDAVYTVGMRGIHDGGMPGPASPEKKKALLETVIANQREILSKGLDKTAADIPQIFCPYKEVLELYKLGMKLPEDITLAWADDNYGYIRQLSDPEEQKRSGGSGIYYHLSYWGAPEDYLWLSTISPSLISYELTKAYLLQARKLWVFNVGDIKPAEAELQFAMDLAWDVEAWRPEKAQLYMEQWAAATFGEEYGKQIGHIKKEYYRLAATGKPEHLNRITFTNAEAAQRLADYQQLVKATRQTGQAIPQYLQDAYFELVAYPVEAACNMNEKILYARQSLALAAAGNPRALTIADSAKAAFANIEKLTVQYNKMIAGGKWDGIMDWHPRKRPVFQMPETATPEMLRDSVHISAGDTLTAPVVIPAADYISKHDKEAPLRVIEGLGPGKAGLAQWPMQLTSYSDTEAAPYVDYKAPVHTGENKITVKCLSDFPLYTGMKLRYAIAVNGQAPVIKNIASLAETKSWASNILKGYAAGETTFNSDKEGMVSIRIYLLDPGVVINSIELN</sequence>
<evidence type="ECO:0000256" key="1">
    <source>
        <dbReference type="ARBA" id="ARBA00022801"/>
    </source>
</evidence>
<dbReference type="InterPro" id="IPR041437">
    <property type="entry name" value="GH115_C"/>
</dbReference>
<proteinExistence type="predicted"/>
<dbReference type="Pfam" id="PF15979">
    <property type="entry name" value="Glyco_hydro_115"/>
    <property type="match status" value="1"/>
</dbReference>
<dbReference type="Pfam" id="PF17829">
    <property type="entry name" value="GH115_C"/>
    <property type="match status" value="1"/>
</dbReference>
<dbReference type="Gene3D" id="2.60.120.1620">
    <property type="match status" value="1"/>
</dbReference>
<feature type="chain" id="PRO_5029788422" description="Gylcosyl hydrolase 115 C-terminal domain-containing protein" evidence="2">
    <location>
        <begin position="24"/>
        <end position="826"/>
    </location>
</feature>
<dbReference type="PANTHER" id="PTHR37842:SF2">
    <property type="entry name" value="GYLCOSYL HYDROLASE 115 C-TERMINAL DOMAIN-CONTAINING PROTEIN"/>
    <property type="match status" value="1"/>
</dbReference>
<dbReference type="Proteomes" id="UP000461730">
    <property type="component" value="Unassembled WGS sequence"/>
</dbReference>
<dbReference type="InterPro" id="IPR042301">
    <property type="entry name" value="GH115_sf"/>
</dbReference>
<reference evidence="4 5" key="1">
    <citation type="submission" date="2019-12" db="EMBL/GenBank/DDBJ databases">
        <title>Chitinophaga sp. strain ysch24 (GDMCC 1.1355), whole genome shotgun sequence.</title>
        <authorList>
            <person name="Zhang X."/>
        </authorList>
    </citation>
    <scope>NUCLEOTIDE SEQUENCE [LARGE SCALE GENOMIC DNA]</scope>
    <source>
        <strain evidence="5">ysch24</strain>
    </source>
</reference>
<organism evidence="4 5">
    <name type="scientific">Chitinophaga tropicalis</name>
    <dbReference type="NCBI Taxonomy" id="2683588"/>
    <lineage>
        <taxon>Bacteria</taxon>
        <taxon>Pseudomonadati</taxon>
        <taxon>Bacteroidota</taxon>
        <taxon>Chitinophagia</taxon>
        <taxon>Chitinophagales</taxon>
        <taxon>Chitinophagaceae</taxon>
        <taxon>Chitinophaga</taxon>
    </lineage>
</organism>
<dbReference type="GO" id="GO:0016787">
    <property type="term" value="F:hydrolase activity"/>
    <property type="evidence" value="ECO:0007669"/>
    <property type="project" value="UniProtKB-KW"/>
</dbReference>
<dbReference type="InterPro" id="IPR029018">
    <property type="entry name" value="Hex-like_dom2"/>
</dbReference>
<dbReference type="EMBL" id="WRXN01000010">
    <property type="protein sequence ID" value="MVT10668.1"/>
    <property type="molecule type" value="Genomic_DNA"/>
</dbReference>
<gene>
    <name evidence="4" type="ORF">GO493_20525</name>
</gene>
<dbReference type="SUPFAM" id="SSF55545">
    <property type="entry name" value="beta-N-acetylhexosaminidase-like domain"/>
    <property type="match status" value="1"/>
</dbReference>
<dbReference type="PANTHER" id="PTHR37842">
    <property type="match status" value="1"/>
</dbReference>
<keyword evidence="1" id="KW-0378">Hydrolase</keyword>
<evidence type="ECO:0000313" key="5">
    <source>
        <dbReference type="Proteomes" id="UP000461730"/>
    </source>
</evidence>
<feature type="signal peptide" evidence="2">
    <location>
        <begin position="1"/>
        <end position="23"/>
    </location>
</feature>
<accession>A0A7K1U8P5</accession>
<keyword evidence="2" id="KW-0732">Signal</keyword>
<dbReference type="Gene3D" id="3.20.20.520">
    <property type="entry name" value="Glycosyl hydrolase family 115"/>
    <property type="match status" value="1"/>
</dbReference>
<feature type="domain" description="Gylcosyl hydrolase 115 C-terminal" evidence="3">
    <location>
        <begin position="681"/>
        <end position="824"/>
    </location>
</feature>